<accession>A0A0F7K9F1</accession>
<name>A0A0F7K9F1_9PROT</name>
<organism evidence="1 3">
    <name type="scientific">Nitrosomonas communis</name>
    <dbReference type="NCBI Taxonomy" id="44574"/>
    <lineage>
        <taxon>Bacteria</taxon>
        <taxon>Pseudomonadati</taxon>
        <taxon>Pseudomonadota</taxon>
        <taxon>Betaproteobacteria</taxon>
        <taxon>Nitrosomonadales</taxon>
        <taxon>Nitrosomonadaceae</taxon>
        <taxon>Nitrosomonas</taxon>
    </lineage>
</organism>
<dbReference type="KEGG" id="nco:AAW31_02165"/>
<reference evidence="2 4" key="3">
    <citation type="submission" date="2019-07" db="EMBL/GenBank/DDBJ databases">
        <title>Active sludge and wastewater microbial communities from Klosterneuburg, Austria.</title>
        <authorList>
            <person name="Wagner M."/>
        </authorList>
    </citation>
    <scope>NUCLEOTIDE SEQUENCE [LARGE SCALE GENOMIC DNA]</scope>
    <source>
        <strain evidence="2 4">Nm2</strain>
    </source>
</reference>
<evidence type="ECO:0000313" key="3">
    <source>
        <dbReference type="Proteomes" id="UP000034156"/>
    </source>
</evidence>
<dbReference type="EMBL" id="CP011451">
    <property type="protein sequence ID" value="AKH36875.1"/>
    <property type="molecule type" value="Genomic_DNA"/>
</dbReference>
<gene>
    <name evidence="1" type="ORF">AAW31_02165</name>
    <name evidence="2" type="ORF">BCL69_104032</name>
</gene>
<dbReference type="Proteomes" id="UP000324176">
    <property type="component" value="Unassembled WGS sequence"/>
</dbReference>
<sequence>MKPFQRILPYARYLLGQSKSTNVNEELALHEAYRKDMQELDNPMAAMLHRPIPSIGRHNQDIMEALASAKRVAVTLAKAGYRVLDISIGSRNTRITLNHSPRCDLLGGALIKLARINGAEEKTMAANIEGVQVEWVISSKWSKHHA</sequence>
<evidence type="ECO:0000313" key="4">
    <source>
        <dbReference type="Proteomes" id="UP000324176"/>
    </source>
</evidence>
<evidence type="ECO:0000313" key="1">
    <source>
        <dbReference type="EMBL" id="AKH36875.1"/>
    </source>
</evidence>
<dbReference type="PATRIC" id="fig|44574.3.peg.518"/>
<proteinExistence type="predicted"/>
<dbReference type="RefSeq" id="WP_046848974.1">
    <property type="nucleotide sequence ID" value="NZ_CP011451.1"/>
</dbReference>
<reference evidence="3" key="1">
    <citation type="submission" date="2015-05" db="EMBL/GenBank/DDBJ databases">
        <title>Draft genome of Nitrosomonas communis strain Nm2.</title>
        <authorList>
            <person name="Kozlowski J.A."/>
            <person name="Kits K.D."/>
            <person name="Stein L.Y."/>
        </authorList>
    </citation>
    <scope>NUCLEOTIDE SEQUENCE [LARGE SCALE GENOMIC DNA]</scope>
    <source>
        <strain evidence="3">Nm2</strain>
    </source>
</reference>
<reference evidence="1 3" key="2">
    <citation type="journal article" date="2016" name="Genome Announc.">
        <title>Genome Sequence of Nitrosomonas communis Strain Nm2, a Mesophilic Ammonia-Oxidizing Bacterium Isolated from Mediterranean Soil.</title>
        <authorList>
            <person name="Kozlowski J.A."/>
            <person name="Kits K.D."/>
            <person name="Stein L.Y."/>
        </authorList>
    </citation>
    <scope>NUCLEOTIDE SEQUENCE [LARGE SCALE GENOMIC DNA]</scope>
    <source>
        <strain evidence="1 3">Nm2</strain>
    </source>
</reference>
<dbReference type="EMBL" id="VNHT01000040">
    <property type="protein sequence ID" value="TYP83906.1"/>
    <property type="molecule type" value="Genomic_DNA"/>
</dbReference>
<protein>
    <submittedName>
        <fullName evidence="1">Uncharacterized protein</fullName>
    </submittedName>
</protein>
<dbReference type="OrthoDB" id="9895667at2"/>
<dbReference type="Proteomes" id="UP000034156">
    <property type="component" value="Chromosome"/>
</dbReference>
<evidence type="ECO:0000313" key="2">
    <source>
        <dbReference type="EMBL" id="TYP83906.1"/>
    </source>
</evidence>
<keyword evidence="3" id="KW-1185">Reference proteome</keyword>
<dbReference type="AlphaFoldDB" id="A0A0F7K9F1"/>